<name>A0ABS6HSP2_MYCGD</name>
<keyword evidence="2" id="KW-1133">Transmembrane helix</keyword>
<keyword evidence="2" id="KW-0472">Membrane</keyword>
<feature type="compositionally biased region" description="Polar residues" evidence="1">
    <location>
        <begin position="10"/>
        <end position="27"/>
    </location>
</feature>
<dbReference type="Proteomes" id="UP000696413">
    <property type="component" value="Unassembled WGS sequence"/>
</dbReference>
<keyword evidence="4" id="KW-1185">Reference proteome</keyword>
<evidence type="ECO:0000313" key="4">
    <source>
        <dbReference type="Proteomes" id="UP000696413"/>
    </source>
</evidence>
<evidence type="ECO:0000256" key="1">
    <source>
        <dbReference type="SAM" id="MobiDB-lite"/>
    </source>
</evidence>
<dbReference type="EMBL" id="JAHBOM010000016">
    <property type="protein sequence ID" value="MBU8825281.1"/>
    <property type="molecule type" value="Genomic_DNA"/>
</dbReference>
<comment type="caution">
    <text evidence="3">The sequence shown here is derived from an EMBL/GenBank/DDBJ whole genome shotgun (WGS) entry which is preliminary data.</text>
</comment>
<dbReference type="InterPro" id="IPR032710">
    <property type="entry name" value="NTF2-like_dom_sf"/>
</dbReference>
<keyword evidence="2" id="KW-0812">Transmembrane</keyword>
<feature type="region of interest" description="Disordered" evidence="1">
    <location>
        <begin position="1"/>
        <end position="118"/>
    </location>
</feature>
<gene>
    <name evidence="3" type="ORF">KL859_20715</name>
</gene>
<dbReference type="RefSeq" id="WP_073680455.1">
    <property type="nucleotide sequence ID" value="NZ_JAHBOJ010000032.1"/>
</dbReference>
<evidence type="ECO:0000313" key="3">
    <source>
        <dbReference type="EMBL" id="MBU8825281.1"/>
    </source>
</evidence>
<evidence type="ECO:0000256" key="2">
    <source>
        <dbReference type="SAM" id="Phobius"/>
    </source>
</evidence>
<dbReference type="Gene3D" id="3.10.450.50">
    <property type="match status" value="1"/>
</dbReference>
<accession>A0ABS6HSP2</accession>
<feature type="transmembrane region" description="Helical" evidence="2">
    <location>
        <begin position="123"/>
        <end position="147"/>
    </location>
</feature>
<organism evidence="3 4">
    <name type="scientific">Mycolicibacterium goodii</name>
    <name type="common">Mycobacterium goodii</name>
    <dbReference type="NCBI Taxonomy" id="134601"/>
    <lineage>
        <taxon>Bacteria</taxon>
        <taxon>Bacillati</taxon>
        <taxon>Actinomycetota</taxon>
        <taxon>Actinomycetes</taxon>
        <taxon>Mycobacteriales</taxon>
        <taxon>Mycobacteriaceae</taxon>
        <taxon>Mycolicibacterium</taxon>
    </lineage>
</organism>
<reference evidence="3 4" key="1">
    <citation type="submission" date="2021-05" db="EMBL/GenBank/DDBJ databases">
        <title>Draft Genome Sequences of Clinical Respiratory Isolates of Mycobacterium goodii Recovered in Ireland.</title>
        <authorList>
            <person name="Flanagan P.R."/>
            <person name="Mok S."/>
            <person name="Roycroft E."/>
            <person name="Rogers T.R."/>
            <person name="Fitzgibbon M."/>
        </authorList>
    </citation>
    <scope>NUCLEOTIDE SEQUENCE [LARGE SCALE GENOMIC DNA]</scope>
    <source>
        <strain evidence="3 4">14IE55</strain>
    </source>
</reference>
<dbReference type="SUPFAM" id="SSF54427">
    <property type="entry name" value="NTF2-like"/>
    <property type="match status" value="1"/>
</dbReference>
<sequence length="266" mass="28887">MPNPSEPNEDNTPSSEDPTEPSRQSADAPTEKVTLNPEHEPATEVFSAPTAPDHVAPQTDERRFTAPSGFDGSTQKIDTPPDPETEVFAPPAGDPNKPVAPQVIPPRDDAARPPAPATARRSWGWVIAVVLVIAALVAIAILGTVLLTRDSSSAGSQEDRVRETIQTFDGAIQRGDLATLRSITCGTTRDNYVNYDQKAWDETHERVAAAKQYPVVASIDQVIVNGDHAEANVTTFMAFAPQTRSTRSFDLQYRDDEWKICQAPAF</sequence>
<protein>
    <submittedName>
        <fullName evidence="3">DUF4878 domain-containing protein</fullName>
    </submittedName>
</protein>
<proteinExistence type="predicted"/>